<organism evidence="3 4">
    <name type="scientific">Papilio machaon</name>
    <name type="common">Old World swallowtail butterfly</name>
    <dbReference type="NCBI Taxonomy" id="76193"/>
    <lineage>
        <taxon>Eukaryota</taxon>
        <taxon>Metazoa</taxon>
        <taxon>Ecdysozoa</taxon>
        <taxon>Arthropoda</taxon>
        <taxon>Hexapoda</taxon>
        <taxon>Insecta</taxon>
        <taxon>Pterygota</taxon>
        <taxon>Neoptera</taxon>
        <taxon>Endopterygota</taxon>
        <taxon>Lepidoptera</taxon>
        <taxon>Glossata</taxon>
        <taxon>Ditrysia</taxon>
        <taxon>Papilionoidea</taxon>
        <taxon>Papilionidae</taxon>
        <taxon>Papilioninae</taxon>
        <taxon>Papilio</taxon>
    </lineage>
</organism>
<dbReference type="AlphaFoldDB" id="A0A194RKP1"/>
<comment type="similarity">
    <text evidence="1">Belongs to the TTC36 family.</text>
</comment>
<dbReference type="Gene3D" id="1.25.40.10">
    <property type="entry name" value="Tetratricopeptide repeat domain"/>
    <property type="match status" value="1"/>
</dbReference>
<dbReference type="GO" id="GO:0006570">
    <property type="term" value="P:tyrosine metabolic process"/>
    <property type="evidence" value="ECO:0007669"/>
    <property type="project" value="TreeGrafter"/>
</dbReference>
<dbReference type="PANTHER" id="PTHR21405:SF0">
    <property type="entry name" value="TETRATRICOPEPTIDE REPEAT PROTEIN 36"/>
    <property type="match status" value="1"/>
</dbReference>
<accession>A0A194RKP1</accession>
<dbReference type="Proteomes" id="UP000053240">
    <property type="component" value="Unassembled WGS sequence"/>
</dbReference>
<dbReference type="STRING" id="76193.A0A194RKP1"/>
<keyword evidence="4" id="KW-1185">Reference proteome</keyword>
<reference evidence="3 4" key="1">
    <citation type="journal article" date="2015" name="Nat. Commun.">
        <title>Outbred genome sequencing and CRISPR/Cas9 gene editing in butterflies.</title>
        <authorList>
            <person name="Li X."/>
            <person name="Fan D."/>
            <person name="Zhang W."/>
            <person name="Liu G."/>
            <person name="Zhang L."/>
            <person name="Zhao L."/>
            <person name="Fang X."/>
            <person name="Chen L."/>
            <person name="Dong Y."/>
            <person name="Chen Y."/>
            <person name="Ding Y."/>
            <person name="Zhao R."/>
            <person name="Feng M."/>
            <person name="Zhu Y."/>
            <person name="Feng Y."/>
            <person name="Jiang X."/>
            <person name="Zhu D."/>
            <person name="Xiang H."/>
            <person name="Feng X."/>
            <person name="Li S."/>
            <person name="Wang J."/>
            <person name="Zhang G."/>
            <person name="Kronforst M.R."/>
            <person name="Wang W."/>
        </authorList>
    </citation>
    <scope>NUCLEOTIDE SEQUENCE [LARGE SCALE GENOMIC DNA]</scope>
    <source>
        <strain evidence="3">Ya'a_city_454_Pm</strain>
        <tissue evidence="3">Whole body</tissue>
    </source>
</reference>
<evidence type="ECO:0000256" key="2">
    <source>
        <dbReference type="PROSITE-ProRule" id="PRU00339"/>
    </source>
</evidence>
<name>A0A194RKP1_PAPMA</name>
<feature type="repeat" description="TPR" evidence="2">
    <location>
        <begin position="50"/>
        <end position="83"/>
    </location>
</feature>
<evidence type="ECO:0000313" key="4">
    <source>
        <dbReference type="Proteomes" id="UP000053240"/>
    </source>
</evidence>
<dbReference type="InParanoid" id="A0A194RKP1"/>
<dbReference type="EMBL" id="KQ460211">
    <property type="protein sequence ID" value="KPJ16541.1"/>
    <property type="molecule type" value="Genomic_DNA"/>
</dbReference>
<dbReference type="InterPro" id="IPR011990">
    <property type="entry name" value="TPR-like_helical_dom_sf"/>
</dbReference>
<dbReference type="InterPro" id="IPR038906">
    <property type="entry name" value="TTC36"/>
</dbReference>
<sequence length="138" mass="15305">MSGLENLSEGDLETLKIIFDPTAVIGEVVDREDKFQDDEPEPSTPEYLESKSLRLFGARAAEQGKLEEALEEMNKAVAAAPELPDAYNDRAQVLRLMLKDDDPATTILVGCTNGPCRTVKYLDHTEDRREGKAIPRTV</sequence>
<keyword evidence="2" id="KW-0802">TPR repeat</keyword>
<gene>
    <name evidence="3" type="ORF">RR48_08132</name>
</gene>
<dbReference type="InterPro" id="IPR019734">
    <property type="entry name" value="TPR_rpt"/>
</dbReference>
<dbReference type="PANTHER" id="PTHR21405">
    <property type="entry name" value="CDNA SEQUENCE BC021608"/>
    <property type="match status" value="1"/>
</dbReference>
<dbReference type="PROSITE" id="PS50005">
    <property type="entry name" value="TPR"/>
    <property type="match status" value="1"/>
</dbReference>
<dbReference type="SUPFAM" id="SSF48452">
    <property type="entry name" value="TPR-like"/>
    <property type="match status" value="1"/>
</dbReference>
<protein>
    <submittedName>
        <fullName evidence="3">Tetratricopeptide repeat protein 36</fullName>
    </submittedName>
</protein>
<evidence type="ECO:0000313" key="3">
    <source>
        <dbReference type="EMBL" id="KPJ16541.1"/>
    </source>
</evidence>
<evidence type="ECO:0000256" key="1">
    <source>
        <dbReference type="ARBA" id="ARBA00006995"/>
    </source>
</evidence>
<proteinExistence type="inferred from homology"/>